<feature type="domain" description="Abortive phage infection protein C-terminal" evidence="1">
    <location>
        <begin position="268"/>
        <end position="572"/>
    </location>
</feature>
<dbReference type="OrthoDB" id="9806213at2"/>
<proteinExistence type="predicted"/>
<accession>A0A238VUF1</accession>
<sequence>MSIFKVLEGKITQEVEDYSDFLSNLSGDSLKGAEFMFYSLANIFKDKTIDEIESGMVDSSYKGEKYDFGIDAIYITGSKDFIEQKEQLDLYNEDTKFTIHLFQFKRGTGVSQADLLKFNKGVKKILVDEDLSDTDNLFFYNRMLALNEIKTKLYNNYSTDNIKVVCHIVFGGVEQNLNSNPLLVEELDSIKSTLTNGGFTNNEIRIADCQKLINANSKGQEIIDIIEYEKTLKYITGTADVDKLNGYICIVKGKEIAELVRKHQTSIFEANIRDYYKRSDLNSKIATTSSSTDEAKYFWSFNNGLTMTCNKVQELPNDKYRLYNLQIVNGCQTSNAIYSALKNKERINELLEKQDAGEELNKKEIEEINSKEKLQFNDETSLLVKIVETNSEDLIYRITETTNSQTPIKAFSLKANDNIQLLIEQYLESKGVWYERRLNFYKNKGKKNIVNIQKLFQLFTSHIFLKPSQVKTRPKSMFINSYEDVFPHPSVQNMNYALYLIPIKTDIYLTKKIREIQRNDSITDGYQRTILSYGKFHLGCFILSSILKNEYNLKGIVKNEARIQSELENNIDQHFTDALLNFEKTLKSFVGNRKESIVTGVRKTELDSRITKFIKNRK</sequence>
<evidence type="ECO:0000259" key="1">
    <source>
        <dbReference type="Pfam" id="PF10592"/>
    </source>
</evidence>
<name>A0A238VUF1_9FLAO</name>
<keyword evidence="3" id="KW-1185">Reference proteome</keyword>
<dbReference type="Pfam" id="PF10592">
    <property type="entry name" value="AIPR"/>
    <property type="match status" value="1"/>
</dbReference>
<evidence type="ECO:0000313" key="3">
    <source>
        <dbReference type="Proteomes" id="UP000198412"/>
    </source>
</evidence>
<evidence type="ECO:0000313" key="2">
    <source>
        <dbReference type="EMBL" id="SNR37811.1"/>
    </source>
</evidence>
<protein>
    <submittedName>
        <fullName evidence="2">AIPR protein</fullName>
    </submittedName>
</protein>
<reference evidence="3" key="1">
    <citation type="submission" date="2017-06" db="EMBL/GenBank/DDBJ databases">
        <authorList>
            <person name="Varghese N."/>
            <person name="Submissions S."/>
        </authorList>
    </citation>
    <scope>NUCLEOTIDE SEQUENCE [LARGE SCALE GENOMIC DNA]</scope>
    <source>
        <strain evidence="3">DSM 27993</strain>
    </source>
</reference>
<gene>
    <name evidence="2" type="ORF">SAMN04488111_1041</name>
</gene>
<dbReference type="Proteomes" id="UP000198412">
    <property type="component" value="Unassembled WGS sequence"/>
</dbReference>
<dbReference type="InterPro" id="IPR018891">
    <property type="entry name" value="AIPR_C"/>
</dbReference>
<dbReference type="RefSeq" id="WP_089377328.1">
    <property type="nucleotide sequence ID" value="NZ_FZNX01000001.1"/>
</dbReference>
<organism evidence="2 3">
    <name type="scientific">Lutibacter flavus</name>
    <dbReference type="NCBI Taxonomy" id="691689"/>
    <lineage>
        <taxon>Bacteria</taxon>
        <taxon>Pseudomonadati</taxon>
        <taxon>Bacteroidota</taxon>
        <taxon>Flavobacteriia</taxon>
        <taxon>Flavobacteriales</taxon>
        <taxon>Flavobacteriaceae</taxon>
        <taxon>Lutibacter</taxon>
    </lineage>
</organism>
<dbReference type="AlphaFoldDB" id="A0A238VUF1"/>
<dbReference type="EMBL" id="FZNX01000001">
    <property type="protein sequence ID" value="SNR37811.1"/>
    <property type="molecule type" value="Genomic_DNA"/>
</dbReference>